<dbReference type="GO" id="GO:0005829">
    <property type="term" value="C:cytosol"/>
    <property type="evidence" value="ECO:0007669"/>
    <property type="project" value="TreeGrafter"/>
</dbReference>
<organism evidence="2 3">
    <name type="scientific">Tectimicrobiota bacterium</name>
    <dbReference type="NCBI Taxonomy" id="2528274"/>
    <lineage>
        <taxon>Bacteria</taxon>
        <taxon>Pseudomonadati</taxon>
        <taxon>Nitrospinota/Tectimicrobiota group</taxon>
        <taxon>Candidatus Tectimicrobiota</taxon>
    </lineage>
</organism>
<dbReference type="PANTHER" id="PTHR43421:SF1">
    <property type="entry name" value="METALLOPROTEASE PMBA"/>
    <property type="match status" value="1"/>
</dbReference>
<dbReference type="Proteomes" id="UP000712673">
    <property type="component" value="Unassembled WGS sequence"/>
</dbReference>
<proteinExistence type="predicted"/>
<dbReference type="InterPro" id="IPR035068">
    <property type="entry name" value="TldD/PmbA_N"/>
</dbReference>
<dbReference type="Pfam" id="PF19289">
    <property type="entry name" value="PmbA_TldD_3rd"/>
    <property type="match status" value="1"/>
</dbReference>
<dbReference type="Gene3D" id="3.30.2290.10">
    <property type="entry name" value="PmbA/TldD superfamily"/>
    <property type="match status" value="1"/>
</dbReference>
<dbReference type="GO" id="GO:0006508">
    <property type="term" value="P:proteolysis"/>
    <property type="evidence" value="ECO:0007669"/>
    <property type="project" value="InterPro"/>
</dbReference>
<protein>
    <submittedName>
        <fullName evidence="2">TldD/PmbA family protein</fullName>
    </submittedName>
</protein>
<dbReference type="SUPFAM" id="SSF111283">
    <property type="entry name" value="Putative modulator of DNA gyrase, PmbA/TldD"/>
    <property type="match status" value="1"/>
</dbReference>
<dbReference type="InterPro" id="IPR036059">
    <property type="entry name" value="TldD/PmbA_sf"/>
</dbReference>
<evidence type="ECO:0000313" key="3">
    <source>
        <dbReference type="Proteomes" id="UP000712673"/>
    </source>
</evidence>
<reference evidence="2" key="1">
    <citation type="submission" date="2019-03" db="EMBL/GenBank/DDBJ databases">
        <title>Lake Tanganyika Metagenome-Assembled Genomes (MAGs).</title>
        <authorList>
            <person name="Tran P."/>
        </authorList>
    </citation>
    <scope>NUCLEOTIDE SEQUENCE</scope>
    <source>
        <strain evidence="2">K_DeepCast_65m_m2_066</strain>
    </source>
</reference>
<evidence type="ECO:0000259" key="1">
    <source>
        <dbReference type="Pfam" id="PF19289"/>
    </source>
</evidence>
<dbReference type="GO" id="GO:0008237">
    <property type="term" value="F:metallopeptidase activity"/>
    <property type="evidence" value="ECO:0007669"/>
    <property type="project" value="InterPro"/>
</dbReference>
<dbReference type="InterPro" id="IPR047657">
    <property type="entry name" value="PmbA"/>
</dbReference>
<comment type="caution">
    <text evidence="2">The sequence shown here is derived from an EMBL/GenBank/DDBJ whole genome shotgun (WGS) entry which is preliminary data.</text>
</comment>
<dbReference type="InterPro" id="IPR045569">
    <property type="entry name" value="Metalloprtase-TldD/E_C"/>
</dbReference>
<feature type="domain" description="Metalloprotease TldD/E C-terminal" evidence="1">
    <location>
        <begin position="247"/>
        <end position="483"/>
    </location>
</feature>
<dbReference type="EMBL" id="VGLS01000053">
    <property type="protein sequence ID" value="MBM3222768.1"/>
    <property type="molecule type" value="Genomic_DNA"/>
</dbReference>
<evidence type="ECO:0000313" key="2">
    <source>
        <dbReference type="EMBL" id="MBM3222768.1"/>
    </source>
</evidence>
<dbReference type="PANTHER" id="PTHR43421">
    <property type="entry name" value="METALLOPROTEASE PMBA"/>
    <property type="match status" value="1"/>
</dbReference>
<accession>A0A937VXA0</accession>
<dbReference type="AlphaFoldDB" id="A0A937VXA0"/>
<gene>
    <name evidence="2" type="ORF">FJZ47_03050</name>
</gene>
<name>A0A937VXA0_UNCTE</name>
<sequence length="491" mass="52607">MKGMGMELYELHANVEQALGMVHATRGILGAEVCGSWYEEQVVQLRHDAEHPSDDRQALQTRTTCGLSILVIMADGERQTVGFGVTTDDLSRDGLLEALEMAKHHVVPEPWRFMLPCPLAVPTPDVLLHDPQVLTLLDEHLTQAGVEALDGALSTLQAAHHVRELQVSGTLRCQKEHLVIGNTSGLLVSDTTTGLLAHMAVHLTQAQSRGCGERVATHWQDFEAYEAGVEAAQQALHTLGSRRIPGGEYQVVFGPQAVAALCEDVLIPALSLDTLAAGSSPFAARQGDIIAGALLTVRDDGRLPGMLGSRMMSGEGLPTGTSTLIEQGRLVHFLADAYHAQHLQSQVGAVAPRNGMRHTTNGQSFGMRPGIFPTNIVCSSPEAVALPSLLAPIEHGVYVGGLWRLTVPTGLRTGHCVGLVMGPSFMIRHGQLAEPIQPGTLQWQGNILELLQGLTGVSTTQQPVALATRQSLVLAPEWRCSQAHFAVVDEL</sequence>